<keyword evidence="3" id="KW-1185">Reference proteome</keyword>
<protein>
    <submittedName>
        <fullName evidence="2">Uncharacterized protein</fullName>
    </submittedName>
</protein>
<organism evidence="2 3">
    <name type="scientific">Linum trigynum</name>
    <dbReference type="NCBI Taxonomy" id="586398"/>
    <lineage>
        <taxon>Eukaryota</taxon>
        <taxon>Viridiplantae</taxon>
        <taxon>Streptophyta</taxon>
        <taxon>Embryophyta</taxon>
        <taxon>Tracheophyta</taxon>
        <taxon>Spermatophyta</taxon>
        <taxon>Magnoliopsida</taxon>
        <taxon>eudicotyledons</taxon>
        <taxon>Gunneridae</taxon>
        <taxon>Pentapetalae</taxon>
        <taxon>rosids</taxon>
        <taxon>fabids</taxon>
        <taxon>Malpighiales</taxon>
        <taxon>Linaceae</taxon>
        <taxon>Linum</taxon>
    </lineage>
</organism>
<name>A0AAV2EN57_9ROSI</name>
<proteinExistence type="predicted"/>
<evidence type="ECO:0000313" key="2">
    <source>
        <dbReference type="EMBL" id="CAL1387239.1"/>
    </source>
</evidence>
<feature type="region of interest" description="Disordered" evidence="1">
    <location>
        <begin position="224"/>
        <end position="246"/>
    </location>
</feature>
<evidence type="ECO:0000256" key="1">
    <source>
        <dbReference type="SAM" id="MobiDB-lite"/>
    </source>
</evidence>
<dbReference type="EMBL" id="OZ034818">
    <property type="protein sequence ID" value="CAL1387239.1"/>
    <property type="molecule type" value="Genomic_DNA"/>
</dbReference>
<dbReference type="AlphaFoldDB" id="A0AAV2EN57"/>
<evidence type="ECO:0000313" key="3">
    <source>
        <dbReference type="Proteomes" id="UP001497516"/>
    </source>
</evidence>
<gene>
    <name evidence="2" type="ORF">LTRI10_LOCUS28237</name>
</gene>
<dbReference type="Proteomes" id="UP001497516">
    <property type="component" value="Chromosome 5"/>
</dbReference>
<feature type="compositionally biased region" description="Low complexity" evidence="1">
    <location>
        <begin position="224"/>
        <end position="237"/>
    </location>
</feature>
<sequence length="246" mass="27740">MMNIESELLELIIDRWDEGTKCINLGDGKKIFITKDDVYRVYGLPRGPNVVEFDLKASAKTTLGRKFVSTCSTKGNIVDDDLLLCLEKEADDERWVKLYILLVFCKLLGSVQSRVVTAEDLKFLEPHMIQYFNQFNWCQHVCDHVCDSLQKFKSSVDSLQKVKSSVDGDMHFLLVCYPYRITVGQDRCFVSTVVPTYKKIRDRKKAVGDQFGSSAFGKVFVLSDPPASSSSGPPLGSEVKETPRST</sequence>
<accession>A0AAV2EN57</accession>
<reference evidence="2 3" key="1">
    <citation type="submission" date="2024-04" db="EMBL/GenBank/DDBJ databases">
        <authorList>
            <person name="Fracassetti M."/>
        </authorList>
    </citation>
    <scope>NUCLEOTIDE SEQUENCE [LARGE SCALE GENOMIC DNA]</scope>
</reference>
<dbReference type="PANTHER" id="PTHR34835">
    <property type="entry name" value="OS07G0283600 PROTEIN-RELATED"/>
    <property type="match status" value="1"/>
</dbReference>